<proteinExistence type="predicted"/>
<dbReference type="InParanoid" id="B4CW65"/>
<sequence length="136" mass="15248">MASSKAKKLQHKSTVIQGEMLEELSGLVKGIERAETLLAELKNETEEMNATHQQRRTTREDIAYLEDLLKCAKKKLAWEKQMETVAKRTPEVLAKVSTAMNDTTNPPEPELRIKVLDLLQTVQAAMSRLDAAKSAD</sequence>
<evidence type="ECO:0000313" key="2">
    <source>
        <dbReference type="EMBL" id="EDY21657.1"/>
    </source>
</evidence>
<feature type="coiled-coil region" evidence="1">
    <location>
        <begin position="24"/>
        <end position="54"/>
    </location>
</feature>
<protein>
    <submittedName>
        <fullName evidence="2">Uncharacterized protein</fullName>
    </submittedName>
</protein>
<gene>
    <name evidence="2" type="ORF">CfE428DRAFT_0902</name>
</gene>
<keyword evidence="1" id="KW-0175">Coiled coil</keyword>
<accession>B4CW65</accession>
<name>B4CW65_9BACT</name>
<evidence type="ECO:0000256" key="1">
    <source>
        <dbReference type="SAM" id="Coils"/>
    </source>
</evidence>
<organism evidence="2 3">
    <name type="scientific">Chthoniobacter flavus Ellin428</name>
    <dbReference type="NCBI Taxonomy" id="497964"/>
    <lineage>
        <taxon>Bacteria</taxon>
        <taxon>Pseudomonadati</taxon>
        <taxon>Verrucomicrobiota</taxon>
        <taxon>Spartobacteria</taxon>
        <taxon>Chthoniobacterales</taxon>
        <taxon>Chthoniobacteraceae</taxon>
        <taxon>Chthoniobacter</taxon>
    </lineage>
</organism>
<dbReference type="Proteomes" id="UP000005824">
    <property type="component" value="Unassembled WGS sequence"/>
</dbReference>
<reference evidence="2 3" key="1">
    <citation type="journal article" date="2011" name="J. Bacteriol.">
        <title>Genome sequence of Chthoniobacter flavus Ellin428, an aerobic heterotrophic soil bacterium.</title>
        <authorList>
            <person name="Kant R."/>
            <person name="van Passel M.W."/>
            <person name="Palva A."/>
            <person name="Lucas S."/>
            <person name="Lapidus A."/>
            <person name="Glavina Del Rio T."/>
            <person name="Dalin E."/>
            <person name="Tice H."/>
            <person name="Bruce D."/>
            <person name="Goodwin L."/>
            <person name="Pitluck S."/>
            <person name="Larimer F.W."/>
            <person name="Land M.L."/>
            <person name="Hauser L."/>
            <person name="Sangwan P."/>
            <person name="de Vos W.M."/>
            <person name="Janssen P.H."/>
            <person name="Smidt H."/>
        </authorList>
    </citation>
    <scope>NUCLEOTIDE SEQUENCE [LARGE SCALE GENOMIC DNA]</scope>
    <source>
        <strain evidence="2 3">Ellin428</strain>
    </source>
</reference>
<keyword evidence="3" id="KW-1185">Reference proteome</keyword>
<dbReference type="EMBL" id="ABVL01000002">
    <property type="protein sequence ID" value="EDY21657.1"/>
    <property type="molecule type" value="Genomic_DNA"/>
</dbReference>
<dbReference type="AlphaFoldDB" id="B4CW65"/>
<dbReference type="STRING" id="497964.CfE428DRAFT_0902"/>
<evidence type="ECO:0000313" key="3">
    <source>
        <dbReference type="Proteomes" id="UP000005824"/>
    </source>
</evidence>
<comment type="caution">
    <text evidence="2">The sequence shown here is derived from an EMBL/GenBank/DDBJ whole genome shotgun (WGS) entry which is preliminary data.</text>
</comment>
<dbReference type="RefSeq" id="WP_006978229.1">
    <property type="nucleotide sequence ID" value="NZ_ABVL01000002.1"/>
</dbReference>